<dbReference type="InterPro" id="IPR007391">
    <property type="entry name" value="Vancomycin_resist_VanW"/>
</dbReference>
<keyword evidence="1" id="KW-1133">Transmembrane helix</keyword>
<gene>
    <name evidence="3" type="ORF">CO007_05185</name>
</gene>
<keyword evidence="1" id="KW-0812">Transmembrane</keyword>
<evidence type="ECO:0000313" key="4">
    <source>
        <dbReference type="Proteomes" id="UP000229370"/>
    </source>
</evidence>
<feature type="domain" description="YoaR-like putative peptidoglycan binding" evidence="2">
    <location>
        <begin position="88"/>
        <end position="197"/>
    </location>
</feature>
<feature type="transmembrane region" description="Helical" evidence="1">
    <location>
        <begin position="7"/>
        <end position="27"/>
    </location>
</feature>
<sequence>MITYKKIAVFFLATFFFVVILISKSFFSLEKQYRNRLYPNVYIDQQNFGEKTKADVINYFSRKNQDLNKIFFSILIDNVPVGTLSGYKINLHYDGQGLTERAYLIGRSSNALSRYYQKIASLFFNQSFAITSNIDFDQEPVRRIITNLEESLNKPAKNALFKFENNKVISFRQEELGLDLDENKFYSDFTRAVFELKAKKANKMISIKKIIIQPEITLAKANDLGIKEFIGQGQSDFSHSIPERIHNIILASSKFDGVLIPKDKIFSFNQTVGDISSLTGYKPAYIIKGGKTVLGDGGGVCQVSTTFFRAALNTGLPIIERNAHAYRVGYYENDSKPGFDATVFAPSVDLKIKNDTTAYILIQTEIDKENNLLYFKFYGKKDSRRVTISSVTVWDVQPPPEPIYQDDPTSKKGVVKQIDFAAWGSKASFNYRVNYANGQVFEKSFFSNYRPWQAVFLVGTAD</sequence>
<accession>A0A2M8GLE7</accession>
<dbReference type="PANTHER" id="PTHR35788">
    <property type="entry name" value="EXPORTED PROTEIN-RELATED"/>
    <property type="match status" value="1"/>
</dbReference>
<comment type="caution">
    <text evidence="3">The sequence shown here is derived from an EMBL/GenBank/DDBJ whole genome shotgun (WGS) entry which is preliminary data.</text>
</comment>
<evidence type="ECO:0000313" key="3">
    <source>
        <dbReference type="EMBL" id="PJC81364.1"/>
    </source>
</evidence>
<dbReference type="EMBL" id="PFQK01000089">
    <property type="protein sequence ID" value="PJC81364.1"/>
    <property type="molecule type" value="Genomic_DNA"/>
</dbReference>
<organism evidence="3 4">
    <name type="scientific">Candidatus Roizmanbacteria bacterium CG_4_8_14_3_um_filter_36_10</name>
    <dbReference type="NCBI Taxonomy" id="1974834"/>
    <lineage>
        <taxon>Bacteria</taxon>
        <taxon>Candidatus Roizmaniibacteriota</taxon>
    </lineage>
</organism>
<dbReference type="InterPro" id="IPR022029">
    <property type="entry name" value="YoaR-like_PG-bd"/>
</dbReference>
<dbReference type="InterPro" id="IPR052913">
    <property type="entry name" value="Glycopeptide_resist_protein"/>
</dbReference>
<protein>
    <recommendedName>
        <fullName evidence="2">YoaR-like putative peptidoglycan binding domain-containing protein</fullName>
    </recommendedName>
</protein>
<dbReference type="Pfam" id="PF12229">
    <property type="entry name" value="PG_binding_4"/>
    <property type="match status" value="1"/>
</dbReference>
<keyword evidence="1" id="KW-0472">Membrane</keyword>
<dbReference type="Proteomes" id="UP000229370">
    <property type="component" value="Unassembled WGS sequence"/>
</dbReference>
<dbReference type="AlphaFoldDB" id="A0A2M8GLE7"/>
<proteinExistence type="predicted"/>
<evidence type="ECO:0000259" key="2">
    <source>
        <dbReference type="Pfam" id="PF12229"/>
    </source>
</evidence>
<evidence type="ECO:0000256" key="1">
    <source>
        <dbReference type="SAM" id="Phobius"/>
    </source>
</evidence>
<name>A0A2M8GLE7_9BACT</name>
<dbReference type="PANTHER" id="PTHR35788:SF1">
    <property type="entry name" value="EXPORTED PROTEIN"/>
    <property type="match status" value="1"/>
</dbReference>
<reference evidence="4" key="1">
    <citation type="submission" date="2017-09" db="EMBL/GenBank/DDBJ databases">
        <title>Depth-based differentiation of microbial function through sediment-hosted aquifers and enrichment of novel symbionts in the deep terrestrial subsurface.</title>
        <authorList>
            <person name="Probst A.J."/>
            <person name="Ladd B."/>
            <person name="Jarett J.K."/>
            <person name="Geller-Mcgrath D.E."/>
            <person name="Sieber C.M.K."/>
            <person name="Emerson J.B."/>
            <person name="Anantharaman K."/>
            <person name="Thomas B.C."/>
            <person name="Malmstrom R."/>
            <person name="Stieglmeier M."/>
            <person name="Klingl A."/>
            <person name="Woyke T."/>
            <person name="Ryan C.M."/>
            <person name="Banfield J.F."/>
        </authorList>
    </citation>
    <scope>NUCLEOTIDE SEQUENCE [LARGE SCALE GENOMIC DNA]</scope>
</reference>
<dbReference type="Pfam" id="PF04294">
    <property type="entry name" value="VanW"/>
    <property type="match status" value="1"/>
</dbReference>